<organism evidence="7">
    <name type="scientific">Skeletonema marinoi</name>
    <dbReference type="NCBI Taxonomy" id="267567"/>
    <lineage>
        <taxon>Eukaryota</taxon>
        <taxon>Sar</taxon>
        <taxon>Stramenopiles</taxon>
        <taxon>Ochrophyta</taxon>
        <taxon>Bacillariophyta</taxon>
        <taxon>Coscinodiscophyceae</taxon>
        <taxon>Thalassiosirophycidae</taxon>
        <taxon>Thalassiosirales</taxon>
        <taxon>Skeletonemataceae</taxon>
        <taxon>Skeletonema</taxon>
        <taxon>Skeletonema marinoi-dohrnii complex</taxon>
    </lineage>
</organism>
<feature type="domain" description="D-isomer specific 2-hydroxyacid dehydrogenase catalytic" evidence="5">
    <location>
        <begin position="43"/>
        <end position="342"/>
    </location>
</feature>
<proteinExistence type="inferred from homology"/>
<evidence type="ECO:0000256" key="1">
    <source>
        <dbReference type="ARBA" id="ARBA00005854"/>
    </source>
</evidence>
<dbReference type="Pfam" id="PF02826">
    <property type="entry name" value="2-Hacid_dh_C"/>
    <property type="match status" value="1"/>
</dbReference>
<sequence>MAMAAAATRILMRRPTAIFLNASRLDYDKALDFSRLQKITNLTVNSVDAMTDADEIASLVNSSNAEIIITKEMEVPLSAVQKFSSNVKLMCEAGTGYNNIPIDDARTKHIEVCNIPTYSTESVAHMVITYVMNFSAAIFQQAKMLHEGNQSNFRVFQHPIYEISNKKIGLIGGSGTIGTAVADVALPLGMEILISSRSGRLPKGHKYENNDRVKVVPLDELLASSDFVSINCPLNSETRHSIGDREIRLMKPTAFLINTARGAIINEAELINCMKEKVIAGAGLDTQEVEPPAADSDLWTLDNVFLTPHIGWRRLETRQRLVDMTTDNIESYIGGKTKNVIN</sequence>
<evidence type="ECO:0000256" key="4">
    <source>
        <dbReference type="RuleBase" id="RU003719"/>
    </source>
</evidence>
<dbReference type="PANTHER" id="PTHR43761:SF1">
    <property type="entry name" value="D-ISOMER SPECIFIC 2-HYDROXYACID DEHYDROGENASE CATALYTIC DOMAIN-CONTAINING PROTEIN-RELATED"/>
    <property type="match status" value="1"/>
</dbReference>
<feature type="domain" description="D-isomer specific 2-hydroxyacid dehydrogenase NAD-binding" evidence="6">
    <location>
        <begin position="130"/>
        <end position="311"/>
    </location>
</feature>
<evidence type="ECO:0000313" key="7">
    <source>
        <dbReference type="EMBL" id="CAD8926439.1"/>
    </source>
</evidence>
<keyword evidence="3" id="KW-0520">NAD</keyword>
<dbReference type="InterPro" id="IPR006140">
    <property type="entry name" value="D-isomer_DH_NAD-bd"/>
</dbReference>
<dbReference type="InterPro" id="IPR006139">
    <property type="entry name" value="D-isomer_2_OHA_DH_cat_dom"/>
</dbReference>
<dbReference type="InterPro" id="IPR036291">
    <property type="entry name" value="NAD(P)-bd_dom_sf"/>
</dbReference>
<dbReference type="SUPFAM" id="SSF51735">
    <property type="entry name" value="NAD(P)-binding Rossmann-fold domains"/>
    <property type="match status" value="1"/>
</dbReference>
<evidence type="ECO:0000259" key="6">
    <source>
        <dbReference type="Pfam" id="PF02826"/>
    </source>
</evidence>
<dbReference type="InterPro" id="IPR050418">
    <property type="entry name" value="D-iso_2-hydroxyacid_DH_PdxB"/>
</dbReference>
<dbReference type="InterPro" id="IPR029753">
    <property type="entry name" value="D-isomer_DH_CS"/>
</dbReference>
<protein>
    <recommendedName>
        <fullName evidence="8">Glycerate dehydrogenase</fullName>
    </recommendedName>
</protein>
<dbReference type="GO" id="GO:0051287">
    <property type="term" value="F:NAD binding"/>
    <property type="evidence" value="ECO:0007669"/>
    <property type="project" value="InterPro"/>
</dbReference>
<dbReference type="SUPFAM" id="SSF52283">
    <property type="entry name" value="Formate/glycerate dehydrogenase catalytic domain-like"/>
    <property type="match status" value="1"/>
</dbReference>
<dbReference type="PROSITE" id="PS00671">
    <property type="entry name" value="D_2_HYDROXYACID_DH_3"/>
    <property type="match status" value="1"/>
</dbReference>
<keyword evidence="2 4" id="KW-0560">Oxidoreductase</keyword>
<dbReference type="GO" id="GO:0016616">
    <property type="term" value="F:oxidoreductase activity, acting on the CH-OH group of donors, NAD or NADP as acceptor"/>
    <property type="evidence" value="ECO:0007669"/>
    <property type="project" value="InterPro"/>
</dbReference>
<dbReference type="PANTHER" id="PTHR43761">
    <property type="entry name" value="D-ISOMER SPECIFIC 2-HYDROXYACID DEHYDROGENASE FAMILY PROTEIN (AFU_ORTHOLOGUE AFUA_1G13630)"/>
    <property type="match status" value="1"/>
</dbReference>
<accession>A0A7S1GGS0</accession>
<evidence type="ECO:0000259" key="5">
    <source>
        <dbReference type="Pfam" id="PF00389"/>
    </source>
</evidence>
<evidence type="ECO:0000256" key="3">
    <source>
        <dbReference type="ARBA" id="ARBA00023027"/>
    </source>
</evidence>
<dbReference type="AlphaFoldDB" id="A0A7S1GGS0"/>
<name>A0A7S1GGS0_9STRA</name>
<evidence type="ECO:0008006" key="8">
    <source>
        <dbReference type="Google" id="ProtNLM"/>
    </source>
</evidence>
<evidence type="ECO:0000256" key="2">
    <source>
        <dbReference type="ARBA" id="ARBA00023002"/>
    </source>
</evidence>
<comment type="similarity">
    <text evidence="1 4">Belongs to the D-isomer specific 2-hydroxyacid dehydrogenase family.</text>
</comment>
<dbReference type="Gene3D" id="3.40.50.720">
    <property type="entry name" value="NAD(P)-binding Rossmann-like Domain"/>
    <property type="match status" value="2"/>
</dbReference>
<gene>
    <name evidence="7" type="ORF">SMAR1040_LOCUS386</name>
</gene>
<dbReference type="Pfam" id="PF00389">
    <property type="entry name" value="2-Hacid_dh"/>
    <property type="match status" value="1"/>
</dbReference>
<dbReference type="EMBL" id="HBFU01000606">
    <property type="protein sequence ID" value="CAD8926439.1"/>
    <property type="molecule type" value="Transcribed_RNA"/>
</dbReference>
<reference evidence="7" key="1">
    <citation type="submission" date="2021-01" db="EMBL/GenBank/DDBJ databases">
        <authorList>
            <person name="Corre E."/>
            <person name="Pelletier E."/>
            <person name="Niang G."/>
            <person name="Scheremetjew M."/>
            <person name="Finn R."/>
            <person name="Kale V."/>
            <person name="Holt S."/>
            <person name="Cochrane G."/>
            <person name="Meng A."/>
            <person name="Brown T."/>
            <person name="Cohen L."/>
        </authorList>
    </citation>
    <scope>NUCLEOTIDE SEQUENCE</scope>
    <source>
        <strain evidence="7">FE60</strain>
    </source>
</reference>